<evidence type="ECO:0000256" key="1">
    <source>
        <dbReference type="SAM" id="Phobius"/>
    </source>
</evidence>
<dbReference type="SUPFAM" id="SSF52087">
    <property type="entry name" value="CRAL/TRIO domain"/>
    <property type="match status" value="1"/>
</dbReference>
<dbReference type="Pfam" id="PF13716">
    <property type="entry name" value="CRAL_TRIO_2"/>
    <property type="match status" value="1"/>
</dbReference>
<accession>A0ABD2QFP0</accession>
<dbReference type="InterPro" id="IPR036865">
    <property type="entry name" value="CRAL-TRIO_dom_sf"/>
</dbReference>
<feature type="transmembrane region" description="Helical" evidence="1">
    <location>
        <begin position="456"/>
        <end position="478"/>
    </location>
</feature>
<dbReference type="PANTHER" id="PTHR45808">
    <property type="entry name" value="RHO GTPASE-ACTIVATING PROTEIN 68F"/>
    <property type="match status" value="1"/>
</dbReference>
<dbReference type="SMART" id="SM00324">
    <property type="entry name" value="RhoGAP"/>
    <property type="match status" value="1"/>
</dbReference>
<sequence length="947" mass="108109">MENQTNISSVDQRKFLEKDKDLDLSSLAEALQSQLVDLQVDSMMDYEESFNEFFSDDDDFDMEESLDGNVTPKLTLDDDFEDQLGLSASNVLSAQEALDSEFSEIAKLGLIQVGGEDNCGRKIIMIFASQLPPHQTINYDHLFNYLRLTLIQYVSSDYSLIYFHHGLTRANRPNVSWLIRCYNAFDREFKKNLKILHLVHPTTFVKSTHKVFDACNRKIVSSAKVNKKINYIHRLDELNNFLDLNRLAIPIKIKSYDKTLDELPKSTNFWTRTNNSKQDIHVTSPVHKQFGVSLEHISEYHSPDGVAPIMTQCMDYIRKHGLDTEGIFRKSVSSELVNDLHKNFEKGQAIQLDDPHVAAVLLKYFLRSLKDPLIPNSFLLTISTIMKSKQVTMCRRDFVSKLSEINCTVLKKLCEFLHEVSMHSEQNKMTLTILMFTSDSDIAEKCGMDSVHFLQFLRYLIIYSGVTMVLSLTIPLPLNMLGDLKTQNISQFGVTTISNIKSDSNLLWGHVICAICFFLFASFLMFDFFRYLIKSDMVQNAYTLLIHGIPRSSCKIDLLSRHFQEAYPNYPVSKLRFAYDVCNLTKLENLLNATKKARKSALNILETDQYRPVVVPCICSWLPETRANKRLRCIKSEEVSDKTLSTDDEYGQSGCCCNSNPPVDAINYYSTSIVELEQKIKDEQQVAMKKCVGIALITFEKHQHALEVKKNFESSCSKVAFPTASTVSSEIKCRRWTVTFAPTPADICWFVSLSFHGFMLCRDNLALKRTIWWIRSFLVNLALAILVIFLTTPAYMLTILESMGIKEALIESNAFLAQTIPTLLLLIFTAILPLIVSQSEYLIGHWRYTTLNLAMMTKSYFYLLLMVLILPSLGLTTVPQLIKWIFYPIESSMVANSTNGDQDFPAFRWQCIFNVDNGAFFVNYVISSAFIGCSLELARIPGLIKYV</sequence>
<feature type="transmembrane region" description="Helical" evidence="1">
    <location>
        <begin position="507"/>
        <end position="529"/>
    </location>
</feature>
<feature type="domain" description="Rho-GAP" evidence="2">
    <location>
        <begin position="292"/>
        <end position="468"/>
    </location>
</feature>
<feature type="transmembrane region" description="Helical" evidence="1">
    <location>
        <begin position="820"/>
        <end position="839"/>
    </location>
</feature>
<name>A0ABD2QFP0_9PLAT</name>
<evidence type="ECO:0000313" key="4">
    <source>
        <dbReference type="Proteomes" id="UP001626550"/>
    </source>
</evidence>
<keyword evidence="1" id="KW-0472">Membrane</keyword>
<reference evidence="3 4" key="1">
    <citation type="submission" date="2024-11" db="EMBL/GenBank/DDBJ databases">
        <title>Adaptive evolution of stress response genes in parasites aligns with host niche diversity.</title>
        <authorList>
            <person name="Hahn C."/>
            <person name="Resl P."/>
        </authorList>
    </citation>
    <scope>NUCLEOTIDE SEQUENCE [LARGE SCALE GENOMIC DNA]</scope>
    <source>
        <strain evidence="3">EGGRZ-B1_66</strain>
        <tissue evidence="3">Body</tissue>
    </source>
</reference>
<keyword evidence="1" id="KW-0812">Transmembrane</keyword>
<dbReference type="EMBL" id="JBJKFK010000363">
    <property type="protein sequence ID" value="KAL3317576.1"/>
    <property type="molecule type" value="Genomic_DNA"/>
</dbReference>
<dbReference type="CDD" id="cd00170">
    <property type="entry name" value="SEC14"/>
    <property type="match status" value="1"/>
</dbReference>
<dbReference type="Pfam" id="PF02714">
    <property type="entry name" value="RSN1_7TM"/>
    <property type="match status" value="1"/>
</dbReference>
<keyword evidence="1" id="KW-1133">Transmembrane helix</keyword>
<dbReference type="Pfam" id="PF00620">
    <property type="entry name" value="RhoGAP"/>
    <property type="match status" value="1"/>
</dbReference>
<dbReference type="InterPro" id="IPR027815">
    <property type="entry name" value="CSC1/OSCA1-like_cyt"/>
</dbReference>
<comment type="caution">
    <text evidence="3">The sequence shown here is derived from an EMBL/GenBank/DDBJ whole genome shotgun (WGS) entry which is preliminary data.</text>
</comment>
<dbReference type="InterPro" id="IPR003864">
    <property type="entry name" value="CSC1/OSCA1-like_7TM"/>
</dbReference>
<gene>
    <name evidence="3" type="primary">TMEM63B</name>
    <name evidence="3" type="ORF">Ciccas_003775</name>
</gene>
<feature type="transmembrane region" description="Helical" evidence="1">
    <location>
        <begin position="860"/>
        <end position="882"/>
    </location>
</feature>
<feature type="transmembrane region" description="Helical" evidence="1">
    <location>
        <begin position="777"/>
        <end position="800"/>
    </location>
</feature>
<feature type="transmembrane region" description="Helical" evidence="1">
    <location>
        <begin position="918"/>
        <end position="938"/>
    </location>
</feature>
<keyword evidence="4" id="KW-1185">Reference proteome</keyword>
<dbReference type="Gene3D" id="3.40.525.10">
    <property type="entry name" value="CRAL-TRIO lipid binding domain"/>
    <property type="match status" value="1"/>
</dbReference>
<protein>
    <submittedName>
        <fullName evidence="3">CSC1-like protein 2</fullName>
    </submittedName>
</protein>
<dbReference type="PROSITE" id="PS50238">
    <property type="entry name" value="RHOGAP"/>
    <property type="match status" value="1"/>
</dbReference>
<dbReference type="PANTHER" id="PTHR45808:SF2">
    <property type="entry name" value="RHO GTPASE-ACTIVATING PROTEIN 68F"/>
    <property type="match status" value="1"/>
</dbReference>
<dbReference type="AlphaFoldDB" id="A0ABD2QFP0"/>
<dbReference type="Pfam" id="PF14703">
    <property type="entry name" value="PHM7_cyt"/>
    <property type="match status" value="1"/>
</dbReference>
<organism evidence="3 4">
    <name type="scientific">Cichlidogyrus casuarinus</name>
    <dbReference type="NCBI Taxonomy" id="1844966"/>
    <lineage>
        <taxon>Eukaryota</taxon>
        <taxon>Metazoa</taxon>
        <taxon>Spiralia</taxon>
        <taxon>Lophotrochozoa</taxon>
        <taxon>Platyhelminthes</taxon>
        <taxon>Monogenea</taxon>
        <taxon>Monopisthocotylea</taxon>
        <taxon>Dactylogyridea</taxon>
        <taxon>Ancyrocephalidae</taxon>
        <taxon>Cichlidogyrus</taxon>
    </lineage>
</organism>
<evidence type="ECO:0000313" key="3">
    <source>
        <dbReference type="EMBL" id="KAL3317576.1"/>
    </source>
</evidence>
<dbReference type="InterPro" id="IPR000198">
    <property type="entry name" value="RhoGAP_dom"/>
</dbReference>
<dbReference type="SUPFAM" id="SSF48350">
    <property type="entry name" value="GTPase activation domain, GAP"/>
    <property type="match status" value="1"/>
</dbReference>
<proteinExistence type="predicted"/>
<evidence type="ECO:0000259" key="2">
    <source>
        <dbReference type="PROSITE" id="PS50238"/>
    </source>
</evidence>
<dbReference type="Gene3D" id="1.10.555.10">
    <property type="entry name" value="Rho GTPase activation protein"/>
    <property type="match status" value="1"/>
</dbReference>
<dbReference type="InterPro" id="IPR001251">
    <property type="entry name" value="CRAL-TRIO_dom"/>
</dbReference>
<dbReference type="Proteomes" id="UP001626550">
    <property type="component" value="Unassembled WGS sequence"/>
</dbReference>
<dbReference type="InterPro" id="IPR008936">
    <property type="entry name" value="Rho_GTPase_activation_prot"/>
</dbReference>